<reference evidence="2" key="1">
    <citation type="submission" date="2019-02" db="EMBL/GenBank/DDBJ databases">
        <authorList>
            <person name="Gruber-Vodicka R. H."/>
            <person name="Seah K. B. B."/>
        </authorList>
    </citation>
    <scope>NUCLEOTIDE SEQUENCE</scope>
    <source>
        <strain evidence="3">BECK_SA2B12</strain>
        <strain evidence="1">BECK_SA2B15</strain>
        <strain evidence="2">BECK_SA2B20</strain>
    </source>
</reference>
<accession>A0A450UMG4</accession>
<evidence type="ECO:0000313" key="3">
    <source>
        <dbReference type="EMBL" id="VFK00543.1"/>
    </source>
</evidence>
<dbReference type="AlphaFoldDB" id="A0A450UMG4"/>
<evidence type="ECO:0000313" key="1">
    <source>
        <dbReference type="EMBL" id="VFJ92986.1"/>
    </source>
</evidence>
<dbReference type="EMBL" id="CAADFG010000051">
    <property type="protein sequence ID" value="VFJ92986.1"/>
    <property type="molecule type" value="Genomic_DNA"/>
</dbReference>
<proteinExistence type="predicted"/>
<protein>
    <submittedName>
        <fullName evidence="2">Uncharacterized protein</fullName>
    </submittedName>
</protein>
<dbReference type="EMBL" id="CAADFI010000049">
    <property type="protein sequence ID" value="VFJ93719.1"/>
    <property type="molecule type" value="Genomic_DNA"/>
</dbReference>
<dbReference type="EMBL" id="CAADFJ010000048">
    <property type="protein sequence ID" value="VFK00543.1"/>
    <property type="molecule type" value="Genomic_DNA"/>
</dbReference>
<sequence length="114" mass="13024">MVRLWYSHEFDHKELWRNAAEFQSPGGQLLGLKVDNRQGAGEASISLFFYVATPDELKVIFIEYVHRHLAKYATGVTRDRRYVCPECGTAVTNLGAVRRRRENGEGVHHLPGVR</sequence>
<gene>
    <name evidence="1" type="ORF">BECKH772A_GA0070896_100513</name>
    <name evidence="2" type="ORF">BECKH772B_GA0070898_100493</name>
    <name evidence="3" type="ORF">BECKH772C_GA0070978_100483</name>
</gene>
<organism evidence="2">
    <name type="scientific">Candidatus Kentrum eta</name>
    <dbReference type="NCBI Taxonomy" id="2126337"/>
    <lineage>
        <taxon>Bacteria</taxon>
        <taxon>Pseudomonadati</taxon>
        <taxon>Pseudomonadota</taxon>
        <taxon>Gammaproteobacteria</taxon>
        <taxon>Candidatus Kentrum</taxon>
    </lineage>
</organism>
<evidence type="ECO:0000313" key="2">
    <source>
        <dbReference type="EMBL" id="VFJ93719.1"/>
    </source>
</evidence>
<name>A0A450UMG4_9GAMM</name>